<dbReference type="InterPro" id="IPR044855">
    <property type="entry name" value="CoA-Trfase_III_dom3_sf"/>
</dbReference>
<dbReference type="Proteomes" id="UP000036867">
    <property type="component" value="Unassembled WGS sequence"/>
</dbReference>
<organism evidence="2 3">
    <name type="scientific">Viridibacillus arvi</name>
    <dbReference type="NCBI Taxonomy" id="263475"/>
    <lineage>
        <taxon>Bacteria</taxon>
        <taxon>Bacillati</taxon>
        <taxon>Bacillota</taxon>
        <taxon>Bacilli</taxon>
        <taxon>Bacillales</taxon>
        <taxon>Caryophanaceae</taxon>
        <taxon>Viridibacillus</taxon>
    </lineage>
</organism>
<evidence type="ECO:0000313" key="2">
    <source>
        <dbReference type="EMBL" id="KOO50998.1"/>
    </source>
</evidence>
<sequence length="393" mass="43441">MLPLQGMRVIDVTTNISGPSLTMILADLGAEVIKIERPGIGDEARKMAPLVKEDGTFFLNINRNKKSVVLNLQLQEAKEVMYELIRDADIFVENYRLGKADKLGLGYDTLKSLNQGLIYCSLTAYGQKGPSKHKPGYDAILQAETGLMSMTGSDKLARVPVSILDQGSAVWGALGILAALLQRKENGQGQKVETSLFETGVYWVGYHLLSTMLTGQNPEKLGSNHASFAPYGAFQTADVPIMIGISNDRLFEKLCEVVEKQHWLKDERFTSNISRVQNRGLLNEKLADILRTKKAHDWLAALEEQGVPSAVIQQMTDVAMHPQTLSNKMLIDAEHPNNGNIRLTRLPITLSSVDLKVRNTPPVLGEHTVEVLKALGKSEVEIERLMNMQALQN</sequence>
<dbReference type="InterPro" id="IPR003673">
    <property type="entry name" value="CoA-Trfase_fam_III"/>
</dbReference>
<dbReference type="GeneID" id="301134561"/>
<proteinExistence type="predicted"/>
<dbReference type="PATRIC" id="fig|263475.3.peg.351"/>
<evidence type="ECO:0000256" key="1">
    <source>
        <dbReference type="ARBA" id="ARBA00022679"/>
    </source>
</evidence>
<dbReference type="AlphaFoldDB" id="A0A0M0LJY3"/>
<dbReference type="EMBL" id="LILB01000001">
    <property type="protein sequence ID" value="KOO50998.1"/>
    <property type="molecule type" value="Genomic_DNA"/>
</dbReference>
<keyword evidence="1 2" id="KW-0808">Transferase</keyword>
<dbReference type="RefSeq" id="WP_053415110.1">
    <property type="nucleotide sequence ID" value="NZ_LILB01000001.1"/>
</dbReference>
<gene>
    <name evidence="2" type="ORF">AMD00_00270</name>
</gene>
<dbReference type="PANTHER" id="PTHR48207">
    <property type="entry name" value="SUCCINATE--HYDROXYMETHYLGLUTARATE COA-TRANSFERASE"/>
    <property type="match status" value="1"/>
</dbReference>
<dbReference type="Pfam" id="PF02515">
    <property type="entry name" value="CoA_transf_3"/>
    <property type="match status" value="1"/>
</dbReference>
<protein>
    <submittedName>
        <fullName evidence="2">Formyl-CoA transferase</fullName>
    </submittedName>
</protein>
<accession>A0A0M0LJY3</accession>
<dbReference type="PANTHER" id="PTHR48207:SF3">
    <property type="entry name" value="SUCCINATE--HYDROXYMETHYLGLUTARATE COA-TRANSFERASE"/>
    <property type="match status" value="1"/>
</dbReference>
<dbReference type="InterPro" id="IPR050483">
    <property type="entry name" value="CoA-transferase_III_domain"/>
</dbReference>
<dbReference type="GO" id="GO:0008410">
    <property type="term" value="F:CoA-transferase activity"/>
    <property type="evidence" value="ECO:0007669"/>
    <property type="project" value="TreeGrafter"/>
</dbReference>
<dbReference type="STRING" id="263475.AMD00_00270"/>
<dbReference type="Gene3D" id="3.40.50.10540">
    <property type="entry name" value="Crotonobetainyl-coa:carnitine coa-transferase, domain 1"/>
    <property type="match status" value="1"/>
</dbReference>
<dbReference type="InterPro" id="IPR023606">
    <property type="entry name" value="CoA-Trfase_III_dom_1_sf"/>
</dbReference>
<dbReference type="Gene3D" id="3.30.1540.10">
    <property type="entry name" value="formyl-coa transferase, domain 3"/>
    <property type="match status" value="1"/>
</dbReference>
<name>A0A0M0LJY3_9BACL</name>
<dbReference type="OrthoDB" id="9797653at2"/>
<dbReference type="SUPFAM" id="SSF89796">
    <property type="entry name" value="CoA-transferase family III (CaiB/BaiF)"/>
    <property type="match status" value="1"/>
</dbReference>
<reference evidence="3" key="1">
    <citation type="submission" date="2015-08" db="EMBL/GenBank/DDBJ databases">
        <title>Fjat-10028 dsm 16317.</title>
        <authorList>
            <person name="Liu B."/>
            <person name="Wang J."/>
            <person name="Zhu Y."/>
            <person name="Liu G."/>
            <person name="Chen Q."/>
            <person name="Chen Z."/>
            <person name="Lan J."/>
            <person name="Che J."/>
            <person name="Ge C."/>
            <person name="Shi H."/>
            <person name="Pan Z."/>
            <person name="Liu X."/>
        </authorList>
    </citation>
    <scope>NUCLEOTIDE SEQUENCE [LARGE SCALE GENOMIC DNA]</scope>
    <source>
        <strain evidence="3">DSM 16317</strain>
    </source>
</reference>
<comment type="caution">
    <text evidence="2">The sequence shown here is derived from an EMBL/GenBank/DDBJ whole genome shotgun (WGS) entry which is preliminary data.</text>
</comment>
<evidence type="ECO:0000313" key="3">
    <source>
        <dbReference type="Proteomes" id="UP000036867"/>
    </source>
</evidence>
<keyword evidence="3" id="KW-1185">Reference proteome</keyword>